<comment type="caution">
    <text evidence="1">The sequence shown here is derived from an EMBL/GenBank/DDBJ whole genome shotgun (WGS) entry which is preliminary data.</text>
</comment>
<accession>A0A401VUT9</accession>
<gene>
    <name evidence="1" type="ORF">GKJPGBOP_00496</name>
</gene>
<proteinExistence type="predicted"/>
<sequence>MNVGTEARELPAGNSRSLPALDALVAKLRAAGEDVEVVYSAHQDTFKIVPRRRCPPPRGKP</sequence>
<dbReference type="AlphaFoldDB" id="A0A401VUT9"/>
<evidence type="ECO:0000313" key="1">
    <source>
        <dbReference type="EMBL" id="GCD40843.1"/>
    </source>
</evidence>
<organism evidence="1 2">
    <name type="scientific">Streptomyces paromomycinus</name>
    <name type="common">Streptomyces rimosus subsp. paromomycinus</name>
    <dbReference type="NCBI Taxonomy" id="92743"/>
    <lineage>
        <taxon>Bacteria</taxon>
        <taxon>Bacillati</taxon>
        <taxon>Actinomycetota</taxon>
        <taxon>Actinomycetes</taxon>
        <taxon>Kitasatosporales</taxon>
        <taxon>Streptomycetaceae</taxon>
        <taxon>Streptomyces</taxon>
    </lineage>
</organism>
<protein>
    <submittedName>
        <fullName evidence="1">Uncharacterized protein</fullName>
    </submittedName>
</protein>
<name>A0A401VUT9_STREY</name>
<keyword evidence="2" id="KW-1185">Reference proteome</keyword>
<dbReference type="Proteomes" id="UP000286746">
    <property type="component" value="Unassembled WGS sequence"/>
</dbReference>
<dbReference type="EMBL" id="BHZD01000001">
    <property type="protein sequence ID" value="GCD40843.1"/>
    <property type="molecule type" value="Genomic_DNA"/>
</dbReference>
<reference evidence="1 2" key="1">
    <citation type="submission" date="2018-11" db="EMBL/GenBank/DDBJ databases">
        <title>Whole genome sequence of Streptomyces paromomycinus NBRC 15454(T).</title>
        <authorList>
            <person name="Komaki H."/>
            <person name="Tamura T."/>
        </authorList>
    </citation>
    <scope>NUCLEOTIDE SEQUENCE [LARGE SCALE GENOMIC DNA]</scope>
    <source>
        <strain evidence="1 2">NBRC 15454</strain>
    </source>
</reference>
<evidence type="ECO:0000313" key="2">
    <source>
        <dbReference type="Proteomes" id="UP000286746"/>
    </source>
</evidence>